<reference evidence="1 2" key="1">
    <citation type="journal article" date="2019" name="Nat. Ecol. Evol.">
        <title>Megaphylogeny resolves global patterns of mushroom evolution.</title>
        <authorList>
            <person name="Varga T."/>
            <person name="Krizsan K."/>
            <person name="Foldi C."/>
            <person name="Dima B."/>
            <person name="Sanchez-Garcia M."/>
            <person name="Sanchez-Ramirez S."/>
            <person name="Szollosi G.J."/>
            <person name="Szarkandi J.G."/>
            <person name="Papp V."/>
            <person name="Albert L."/>
            <person name="Andreopoulos W."/>
            <person name="Angelini C."/>
            <person name="Antonin V."/>
            <person name="Barry K.W."/>
            <person name="Bougher N.L."/>
            <person name="Buchanan P."/>
            <person name="Buyck B."/>
            <person name="Bense V."/>
            <person name="Catcheside P."/>
            <person name="Chovatia M."/>
            <person name="Cooper J."/>
            <person name="Damon W."/>
            <person name="Desjardin D."/>
            <person name="Finy P."/>
            <person name="Geml J."/>
            <person name="Haridas S."/>
            <person name="Hughes K."/>
            <person name="Justo A."/>
            <person name="Karasinski D."/>
            <person name="Kautmanova I."/>
            <person name="Kiss B."/>
            <person name="Kocsube S."/>
            <person name="Kotiranta H."/>
            <person name="LaButti K.M."/>
            <person name="Lechner B.E."/>
            <person name="Liimatainen K."/>
            <person name="Lipzen A."/>
            <person name="Lukacs Z."/>
            <person name="Mihaltcheva S."/>
            <person name="Morgado L.N."/>
            <person name="Niskanen T."/>
            <person name="Noordeloos M.E."/>
            <person name="Ohm R.A."/>
            <person name="Ortiz-Santana B."/>
            <person name="Ovrebo C."/>
            <person name="Racz N."/>
            <person name="Riley R."/>
            <person name="Savchenko A."/>
            <person name="Shiryaev A."/>
            <person name="Soop K."/>
            <person name="Spirin V."/>
            <person name="Szebenyi C."/>
            <person name="Tomsovsky M."/>
            <person name="Tulloss R.E."/>
            <person name="Uehling J."/>
            <person name="Grigoriev I.V."/>
            <person name="Vagvolgyi C."/>
            <person name="Papp T."/>
            <person name="Martin F.M."/>
            <person name="Miettinen O."/>
            <person name="Hibbett D.S."/>
            <person name="Nagy L.G."/>
        </authorList>
    </citation>
    <scope>NUCLEOTIDE SEQUENCE [LARGE SCALE GENOMIC DNA]</scope>
    <source>
        <strain evidence="1 2">NL-1719</strain>
    </source>
</reference>
<dbReference type="Proteomes" id="UP000308600">
    <property type="component" value="Unassembled WGS sequence"/>
</dbReference>
<organism evidence="1 2">
    <name type="scientific">Pluteus cervinus</name>
    <dbReference type="NCBI Taxonomy" id="181527"/>
    <lineage>
        <taxon>Eukaryota</taxon>
        <taxon>Fungi</taxon>
        <taxon>Dikarya</taxon>
        <taxon>Basidiomycota</taxon>
        <taxon>Agaricomycotina</taxon>
        <taxon>Agaricomycetes</taxon>
        <taxon>Agaricomycetidae</taxon>
        <taxon>Agaricales</taxon>
        <taxon>Pluteineae</taxon>
        <taxon>Pluteaceae</taxon>
        <taxon>Pluteus</taxon>
    </lineage>
</organism>
<protein>
    <submittedName>
        <fullName evidence="1">Uncharacterized protein</fullName>
    </submittedName>
</protein>
<name>A0ACD3A337_9AGAR</name>
<gene>
    <name evidence="1" type="ORF">BDN72DRAFT_537730</name>
</gene>
<sequence length="72" mass="8380">MSVYRRLPSLTSLFNFHLLLLISLYLRISAILQWGLLGYNFVYAEYISRQVLHNTVDLVLDLFLPLFCTTGI</sequence>
<evidence type="ECO:0000313" key="2">
    <source>
        <dbReference type="Proteomes" id="UP000308600"/>
    </source>
</evidence>
<dbReference type="EMBL" id="ML208806">
    <property type="protein sequence ID" value="TFK60243.1"/>
    <property type="molecule type" value="Genomic_DNA"/>
</dbReference>
<accession>A0ACD3A337</accession>
<evidence type="ECO:0000313" key="1">
    <source>
        <dbReference type="EMBL" id="TFK60243.1"/>
    </source>
</evidence>
<proteinExistence type="predicted"/>
<keyword evidence="2" id="KW-1185">Reference proteome</keyword>